<evidence type="ECO:0000256" key="1">
    <source>
        <dbReference type="SAM" id="MobiDB-lite"/>
    </source>
</evidence>
<feature type="region of interest" description="Disordered" evidence="1">
    <location>
        <begin position="75"/>
        <end position="124"/>
    </location>
</feature>
<protein>
    <submittedName>
        <fullName evidence="4">Type-F conjugative transfer system secretin TraK</fullName>
    </submittedName>
</protein>
<feature type="domain" description="TraK C-terminal" evidence="3">
    <location>
        <begin position="270"/>
        <end position="376"/>
    </location>
</feature>
<accession>A0ABU6J3V5</accession>
<evidence type="ECO:0000256" key="2">
    <source>
        <dbReference type="SAM" id="SignalP"/>
    </source>
</evidence>
<dbReference type="Pfam" id="PF23536">
    <property type="entry name" value="TraK_C"/>
    <property type="match status" value="1"/>
</dbReference>
<evidence type="ECO:0000313" key="5">
    <source>
        <dbReference type="Proteomes" id="UP001352263"/>
    </source>
</evidence>
<proteinExistence type="predicted"/>
<feature type="chain" id="PRO_5045922258" evidence="2">
    <location>
        <begin position="23"/>
        <end position="385"/>
    </location>
</feature>
<dbReference type="EMBL" id="JAWIIV010000002">
    <property type="protein sequence ID" value="MEC4718200.1"/>
    <property type="molecule type" value="Genomic_DNA"/>
</dbReference>
<feature type="signal peptide" evidence="2">
    <location>
        <begin position="1"/>
        <end position="22"/>
    </location>
</feature>
<dbReference type="RefSeq" id="WP_326504953.1">
    <property type="nucleotide sequence ID" value="NZ_JAWIIV010000002.1"/>
</dbReference>
<name>A0ABU6J3V5_9BURK</name>
<gene>
    <name evidence="4" type="ORF">RY831_03505</name>
</gene>
<comment type="caution">
    <text evidence="4">The sequence shown here is derived from an EMBL/GenBank/DDBJ whole genome shotgun (WGS) entry which is preliminary data.</text>
</comment>
<dbReference type="Proteomes" id="UP001352263">
    <property type="component" value="Unassembled WGS sequence"/>
</dbReference>
<keyword evidence="2" id="KW-0732">Signal</keyword>
<sequence>MASRNALPLALIAAGILQVAVAAEPTQQAKPSAAQAMMDQADKAIDVGDAAKEAQAKPIVVPGKKLPPVKTPIAAAPSNVRTDTGAATPGAGGPVKIVEGSGKSRTTLAPVSTSFPESTDPQLPQQVSVDPAARLRPAKAATPVSSTGLPGLGTPATGVTNAPSKPIAVQAMNGVNEMVPVSSMMPNRIATPFARPKVVDFSNTDFTVVGSDVYVNVKGREPIGIFIRDDRPESPAISLTLMPREIPGVTVLVSIDGGYKTAGRSAKTQEDEQEPSGYEDMLRKMMRRVVLERPISGYTETNLDTGVAMIGPLRVVPEKQLSGQQFDVYRYRIINTSKEALELSEESFYQTGVKAVAFYPAVRLEPWQGTKVFIVTGKEGVDDER</sequence>
<organism evidence="4 5">
    <name type="scientific">Noviherbaspirillum album</name>
    <dbReference type="NCBI Taxonomy" id="3080276"/>
    <lineage>
        <taxon>Bacteria</taxon>
        <taxon>Pseudomonadati</taxon>
        <taxon>Pseudomonadota</taxon>
        <taxon>Betaproteobacteria</taxon>
        <taxon>Burkholderiales</taxon>
        <taxon>Oxalobacteraceae</taxon>
        <taxon>Noviherbaspirillum</taxon>
    </lineage>
</organism>
<reference evidence="4 5" key="1">
    <citation type="submission" date="2023-10" db="EMBL/GenBank/DDBJ databases">
        <title>Noviherbaspirillum sp. CPCC 100848 genome assembly.</title>
        <authorList>
            <person name="Li X.Y."/>
            <person name="Fang X.M."/>
        </authorList>
    </citation>
    <scope>NUCLEOTIDE SEQUENCE [LARGE SCALE GENOMIC DNA]</scope>
    <source>
        <strain evidence="4 5">CPCC 100848</strain>
    </source>
</reference>
<dbReference type="InterPro" id="IPR055397">
    <property type="entry name" value="TraK_C"/>
</dbReference>
<keyword evidence="5" id="KW-1185">Reference proteome</keyword>
<feature type="compositionally biased region" description="Polar residues" evidence="1">
    <location>
        <begin position="103"/>
        <end position="124"/>
    </location>
</feature>
<evidence type="ECO:0000313" key="4">
    <source>
        <dbReference type="EMBL" id="MEC4718200.1"/>
    </source>
</evidence>
<evidence type="ECO:0000259" key="3">
    <source>
        <dbReference type="Pfam" id="PF23536"/>
    </source>
</evidence>